<proteinExistence type="predicted"/>
<name>A0A3N0XLR2_ANAGA</name>
<organism evidence="1 2">
    <name type="scientific">Anabarilius grahami</name>
    <name type="common">Kanglang fish</name>
    <name type="synonym">Barilius grahami</name>
    <dbReference type="NCBI Taxonomy" id="495550"/>
    <lineage>
        <taxon>Eukaryota</taxon>
        <taxon>Metazoa</taxon>
        <taxon>Chordata</taxon>
        <taxon>Craniata</taxon>
        <taxon>Vertebrata</taxon>
        <taxon>Euteleostomi</taxon>
        <taxon>Actinopterygii</taxon>
        <taxon>Neopterygii</taxon>
        <taxon>Teleostei</taxon>
        <taxon>Ostariophysi</taxon>
        <taxon>Cypriniformes</taxon>
        <taxon>Xenocyprididae</taxon>
        <taxon>Xenocypridinae</taxon>
        <taxon>Xenocypridinae incertae sedis</taxon>
        <taxon>Anabarilius</taxon>
    </lineage>
</organism>
<dbReference type="PANTHER" id="PTHR31751">
    <property type="entry name" value="SI:CH211-108C17.2-RELATED-RELATED"/>
    <property type="match status" value="1"/>
</dbReference>
<dbReference type="OrthoDB" id="5814287at2759"/>
<sequence>MRTNILETEQFGDTDGLSKKLQKLSQRKDCEVLKKWFRSIKKHIYWSAISSVSGPEKVAKWTSLINHIQNVHVHENTLFPKCEHPDKASSDPKKWFQPDYVDDLINLLINEVFLDPH</sequence>
<evidence type="ECO:0000313" key="2">
    <source>
        <dbReference type="Proteomes" id="UP000281406"/>
    </source>
</evidence>
<keyword evidence="2" id="KW-1185">Reference proteome</keyword>
<accession>A0A3N0XLR2</accession>
<dbReference type="EMBL" id="RJVU01069895">
    <property type="protein sequence ID" value="ROI64969.1"/>
    <property type="molecule type" value="Genomic_DNA"/>
</dbReference>
<protein>
    <submittedName>
        <fullName evidence="1">Uncharacterized protein</fullName>
    </submittedName>
</protein>
<evidence type="ECO:0000313" key="1">
    <source>
        <dbReference type="EMBL" id="ROI64969.1"/>
    </source>
</evidence>
<dbReference type="Proteomes" id="UP000281406">
    <property type="component" value="Unassembled WGS sequence"/>
</dbReference>
<gene>
    <name evidence="1" type="ORF">DPX16_0835</name>
</gene>
<reference evidence="1 2" key="1">
    <citation type="submission" date="2018-10" db="EMBL/GenBank/DDBJ databases">
        <title>Genome assembly for a Yunnan-Guizhou Plateau 3E fish, Anabarilius grahami (Regan), and its evolutionary and genetic applications.</title>
        <authorList>
            <person name="Jiang W."/>
        </authorList>
    </citation>
    <scope>NUCLEOTIDE SEQUENCE [LARGE SCALE GENOMIC DNA]</scope>
    <source>
        <strain evidence="1">AG-KIZ</strain>
        <tissue evidence="1">Muscle</tissue>
    </source>
</reference>
<comment type="caution">
    <text evidence="1">The sequence shown here is derived from an EMBL/GenBank/DDBJ whole genome shotgun (WGS) entry which is preliminary data.</text>
</comment>
<dbReference type="AlphaFoldDB" id="A0A3N0XLR2"/>
<dbReference type="PANTHER" id="PTHR31751:SF44">
    <property type="entry name" value="SI:CH211-211K8.4-RELATED"/>
    <property type="match status" value="1"/>
</dbReference>